<evidence type="ECO:0008006" key="3">
    <source>
        <dbReference type="Google" id="ProtNLM"/>
    </source>
</evidence>
<reference evidence="1" key="1">
    <citation type="submission" date="2022-03" db="EMBL/GenBank/DDBJ databases">
        <title>Draft genome sequence of Aduncisulcus paluster, a free-living microaerophilic Fornicata.</title>
        <authorList>
            <person name="Yuyama I."/>
            <person name="Kume K."/>
            <person name="Tamura T."/>
            <person name="Inagaki Y."/>
            <person name="Hashimoto T."/>
        </authorList>
    </citation>
    <scope>NUCLEOTIDE SEQUENCE</scope>
    <source>
        <strain evidence="1">NY0171</strain>
    </source>
</reference>
<accession>A0ABQ5K8A1</accession>
<evidence type="ECO:0000313" key="2">
    <source>
        <dbReference type="Proteomes" id="UP001057375"/>
    </source>
</evidence>
<gene>
    <name evidence="1" type="ORF">ADUPG1_014035</name>
</gene>
<dbReference type="Proteomes" id="UP001057375">
    <property type="component" value="Unassembled WGS sequence"/>
</dbReference>
<keyword evidence="2" id="KW-1185">Reference proteome</keyword>
<name>A0ABQ5K8A1_9EUKA</name>
<comment type="caution">
    <text evidence="1">The sequence shown here is derived from an EMBL/GenBank/DDBJ whole genome shotgun (WGS) entry which is preliminary data.</text>
</comment>
<proteinExistence type="predicted"/>
<protein>
    <recommendedName>
        <fullName evidence="3">RRM domain-containing protein</fullName>
    </recommendedName>
</protein>
<dbReference type="EMBL" id="BQXS01013327">
    <property type="protein sequence ID" value="GKT28802.1"/>
    <property type="molecule type" value="Genomic_DNA"/>
</dbReference>
<sequence>MYPWVPKHSHHGQSPHYMPYPYSQSVNGYYSAPAPAYQWPYAAVPGRSYHPPPPSYSFTPAPSTRSWSERHLRMMPIGASYRGDHLPAMSDVGTHAIAIRCPGLKKIALHQIVKMLFGSVPGVNCAGGTAECHITELPWVDLMISETDASLIGQTKLAEKTPYTEPSMFIRCSCGGCGLPPNSVSAIIPHYLADDILIICFQSQAYAAKAYDWFSTHIRSNRILYPVPREITPLHEPPSFSTEDRIDPSDPFHIPPAISASSPTTSTSLLSYVNIPVDIGEVFYVLPMTHDDKKCAVSVPLPTGTVPDPTNGRVIFRAQTRSCRDAFCLSNMGRLVLFQCDQALSRTMLCTALEKYDVKAVREPSHDRQTRSVFVEFEDRRGLVKCLLDLNSPHRGVDSTASTIGPHIKGVDFGHPGGKLTQCIITLPPVAPRSPPYYDKWLFPVVHPQIGDYDLSSEQIVRDRSLHLQKVLKKETLPTISNVYSPLHAQWIEGCFHSEEDFYYVVGK</sequence>
<organism evidence="1 2">
    <name type="scientific">Aduncisulcus paluster</name>
    <dbReference type="NCBI Taxonomy" id="2918883"/>
    <lineage>
        <taxon>Eukaryota</taxon>
        <taxon>Metamonada</taxon>
        <taxon>Carpediemonas-like organisms</taxon>
        <taxon>Aduncisulcus</taxon>
    </lineage>
</organism>
<evidence type="ECO:0000313" key="1">
    <source>
        <dbReference type="EMBL" id="GKT28802.1"/>
    </source>
</evidence>